<protein>
    <submittedName>
        <fullName evidence="2">Uncharacterized protein</fullName>
    </submittedName>
</protein>
<accession>A0A3G9GJ52</accession>
<evidence type="ECO:0000256" key="1">
    <source>
        <dbReference type="SAM" id="MobiDB-lite"/>
    </source>
</evidence>
<dbReference type="RefSeq" id="WP_089085560.1">
    <property type="nucleotide sequence ID" value="NZ_AP018823.1"/>
</dbReference>
<proteinExistence type="predicted"/>
<evidence type="ECO:0000313" key="2">
    <source>
        <dbReference type="EMBL" id="BBF86719.1"/>
    </source>
</evidence>
<dbReference type="KEGG" id="amah:DLM_3122"/>
<dbReference type="EMBL" id="AP018823">
    <property type="protein sequence ID" value="BBF86719.1"/>
    <property type="molecule type" value="Genomic_DNA"/>
</dbReference>
<reference evidence="3" key="3">
    <citation type="journal article" date="2017" name="Plant Physiol. Biochem.">
        <title>Differential oxidative and antioxidative response of duckweed Lemna minor toward plant growth promoting/inhibiting bacteria.</title>
        <authorList>
            <person name="Ishizawa H."/>
            <person name="Kuroda M."/>
            <person name="Morikawa M."/>
            <person name="Ike M."/>
        </authorList>
    </citation>
    <scope>NUCLEOTIDE SEQUENCE [LARGE SCALE GENOMIC DNA]</scope>
    <source>
        <strain evidence="3">H3</strain>
    </source>
</reference>
<evidence type="ECO:0000313" key="3">
    <source>
        <dbReference type="Proteomes" id="UP000198290"/>
    </source>
</evidence>
<name>A0A3G9GJ52_9NEIS</name>
<sequence length="116" mass="12973">MSCLSDLKQLRQVLTPVDDVLYDGQLQTREEAFYPDATVQGDVAAAKPRREPAQYHSLPPSRTSPPAQVSPHRLPLGRLLLCGNPAIGGRVFTDDFSLFKRQDCWRSASKRDSHPQ</sequence>
<keyword evidence="3" id="KW-1185">Reference proteome</keyword>
<dbReference type="OrthoDB" id="5676998at2"/>
<reference evidence="3" key="1">
    <citation type="journal article" date="2017" name="Biotechnol. Biofuels">
        <title>Evaluation of environmental bacterial communities as a factor affecting the growth of duckweed Lemna minor.</title>
        <authorList>
            <person name="Ishizawa H."/>
            <person name="Kuroda M."/>
            <person name="Morikawa M."/>
            <person name="Ike M."/>
        </authorList>
    </citation>
    <scope>NUCLEOTIDE SEQUENCE [LARGE SCALE GENOMIC DNA]</scope>
    <source>
        <strain evidence="3">H3</strain>
    </source>
</reference>
<organism evidence="2 3">
    <name type="scientific">Aquitalea magnusonii</name>
    <dbReference type="NCBI Taxonomy" id="332411"/>
    <lineage>
        <taxon>Bacteria</taxon>
        <taxon>Pseudomonadati</taxon>
        <taxon>Pseudomonadota</taxon>
        <taxon>Betaproteobacteria</taxon>
        <taxon>Neisseriales</taxon>
        <taxon>Chromobacteriaceae</taxon>
        <taxon>Aquitalea</taxon>
    </lineage>
</organism>
<dbReference type="AlphaFoldDB" id="A0A3G9GJ52"/>
<gene>
    <name evidence="2" type="ORF">DLM_3122</name>
</gene>
<dbReference type="Proteomes" id="UP000198290">
    <property type="component" value="Chromosome"/>
</dbReference>
<reference evidence="2 3" key="2">
    <citation type="journal article" date="2017" name="Genome Announc.">
        <title>Draft genome sequence of Aquitalea magnusonii strain H3, a plant growth-promoting bacterium of duckweed Lemna minor.</title>
        <authorList>
            <person name="Ishizawa H."/>
            <person name="Kuroda M."/>
            <person name="Ike M."/>
        </authorList>
    </citation>
    <scope>NUCLEOTIDE SEQUENCE [LARGE SCALE GENOMIC DNA]</scope>
    <source>
        <strain evidence="2 3">H3</strain>
    </source>
</reference>
<feature type="region of interest" description="Disordered" evidence="1">
    <location>
        <begin position="37"/>
        <end position="71"/>
    </location>
</feature>